<dbReference type="Gene3D" id="3.40.1190.20">
    <property type="match status" value="1"/>
</dbReference>
<dbReference type="PROSITE" id="PS00583">
    <property type="entry name" value="PFKB_KINASES_1"/>
    <property type="match status" value="1"/>
</dbReference>
<feature type="domain" description="Carbohydrate kinase PfkB" evidence="3">
    <location>
        <begin position="11"/>
        <end position="293"/>
    </location>
</feature>
<evidence type="ECO:0000313" key="5">
    <source>
        <dbReference type="Proteomes" id="UP001219349"/>
    </source>
</evidence>
<evidence type="ECO:0000313" key="4">
    <source>
        <dbReference type="EMBL" id="WCR07519.1"/>
    </source>
</evidence>
<dbReference type="SUPFAM" id="SSF53613">
    <property type="entry name" value="Ribokinase-like"/>
    <property type="match status" value="1"/>
</dbReference>
<gene>
    <name evidence="4" type="ORF">JHX87_01305</name>
</gene>
<keyword evidence="1" id="KW-0808">Transferase</keyword>
<evidence type="ECO:0000256" key="2">
    <source>
        <dbReference type="ARBA" id="ARBA00022777"/>
    </source>
</evidence>
<reference evidence="4 5" key="1">
    <citation type="submission" date="2021-01" db="EMBL/GenBank/DDBJ databases">
        <title>Biogeographic distribution of Paracoccus.</title>
        <authorList>
            <person name="Hollensteiner J."/>
            <person name="Leineberger J."/>
            <person name="Brinkhoff T."/>
            <person name="Daniel R."/>
        </authorList>
    </citation>
    <scope>NUCLEOTIDE SEQUENCE [LARGE SCALE GENOMIC DNA]</scope>
    <source>
        <strain evidence="4 5">KCTC 22803</strain>
    </source>
</reference>
<dbReference type="PANTHER" id="PTHR10584:SF166">
    <property type="entry name" value="RIBOKINASE"/>
    <property type="match status" value="1"/>
</dbReference>
<dbReference type="RefSeq" id="WP_271884571.1">
    <property type="nucleotide sequence ID" value="NZ_CP067136.1"/>
</dbReference>
<accession>A0ABY7SKZ2</accession>
<name>A0ABY7SKZ2_9RHOB</name>
<evidence type="ECO:0000256" key="1">
    <source>
        <dbReference type="ARBA" id="ARBA00022679"/>
    </source>
</evidence>
<dbReference type="EMBL" id="CP067136">
    <property type="protein sequence ID" value="WCR07519.1"/>
    <property type="molecule type" value="Genomic_DNA"/>
</dbReference>
<proteinExistence type="predicted"/>
<organism evidence="4 5">
    <name type="scientific">Paracoccus fistulariae</name>
    <dbReference type="NCBI Taxonomy" id="658446"/>
    <lineage>
        <taxon>Bacteria</taxon>
        <taxon>Pseudomonadati</taxon>
        <taxon>Pseudomonadota</taxon>
        <taxon>Alphaproteobacteria</taxon>
        <taxon>Rhodobacterales</taxon>
        <taxon>Paracoccaceae</taxon>
        <taxon>Paracoccus</taxon>
    </lineage>
</organism>
<sequence length="298" mass="30876">MTPAQEEARPDILCIGAMLWDVIGRAPRRMAAGADVPGRIRHIPGGVALNVAIALARWGLKPAVLSAVGRDPEGEALVREAGRLGVMTGWLARDTGLPTDCYMGIEDSEGLIAAIADAHSLEEAGAAILHPLDQALADWRGPAVLDGNLTERLLAQVATDPRLAHADLRVVPASPGKAERLEPLIAARRGCFYLNRFEAQILAGHACPDAASAAQAVVRRGAARVLVTDGPNPAADAITNGPTLTLAPPSVTVARVTGAGDCFLAAHLAAELKNTPREAALHQAVQASAAHVSGKDVP</sequence>
<dbReference type="Pfam" id="PF00294">
    <property type="entry name" value="PfkB"/>
    <property type="match status" value="1"/>
</dbReference>
<evidence type="ECO:0000259" key="3">
    <source>
        <dbReference type="Pfam" id="PF00294"/>
    </source>
</evidence>
<dbReference type="Proteomes" id="UP001219349">
    <property type="component" value="Chromosome"/>
</dbReference>
<protein>
    <submittedName>
        <fullName evidence="4">Kinase</fullName>
    </submittedName>
</protein>
<dbReference type="InterPro" id="IPR011611">
    <property type="entry name" value="PfkB_dom"/>
</dbReference>
<dbReference type="PANTHER" id="PTHR10584">
    <property type="entry name" value="SUGAR KINASE"/>
    <property type="match status" value="1"/>
</dbReference>
<keyword evidence="5" id="KW-1185">Reference proteome</keyword>
<keyword evidence="2 4" id="KW-0418">Kinase</keyword>
<dbReference type="InterPro" id="IPR029056">
    <property type="entry name" value="Ribokinase-like"/>
</dbReference>
<dbReference type="GO" id="GO:0016301">
    <property type="term" value="F:kinase activity"/>
    <property type="evidence" value="ECO:0007669"/>
    <property type="project" value="UniProtKB-KW"/>
</dbReference>
<dbReference type="InterPro" id="IPR002173">
    <property type="entry name" value="Carboh/pur_kinase_PfkB_CS"/>
</dbReference>